<dbReference type="GO" id="GO:0004519">
    <property type="term" value="F:endonuclease activity"/>
    <property type="evidence" value="ECO:0007669"/>
    <property type="project" value="UniProtKB-KW"/>
</dbReference>
<dbReference type="CTD" id="20212705"/>
<name>T1FV59_HELRO</name>
<dbReference type="OMA" id="NCIIWER"/>
<protein>
    <recommendedName>
        <fullName evidence="15">Structure-specific endonuclease subunit EME2</fullName>
    </recommendedName>
</protein>
<keyword evidence="13" id="KW-0469">Meiosis</keyword>
<comment type="subcellular location">
    <subcellularLocation>
        <location evidence="2">Nucleus</location>
    </subcellularLocation>
</comment>
<gene>
    <name evidence="20" type="primary">20212705</name>
    <name evidence="19" type="ORF">HELRODRAFT_193600</name>
</gene>
<keyword evidence="8" id="KW-0378">Hydrolase</keyword>
<evidence type="ECO:0000256" key="14">
    <source>
        <dbReference type="ARBA" id="ARBA00093485"/>
    </source>
</evidence>
<dbReference type="FunFam" id="3.40.50.10130:FF:000007">
    <property type="entry name" value="Probable crossover junction endonuclease EME2"/>
    <property type="match status" value="1"/>
</dbReference>
<dbReference type="STRING" id="6412.T1FV59"/>
<evidence type="ECO:0000256" key="2">
    <source>
        <dbReference type="ARBA" id="ARBA00004123"/>
    </source>
</evidence>
<dbReference type="EnsemblMetazoa" id="HelroT193600">
    <property type="protein sequence ID" value="HelroP193600"/>
    <property type="gene ID" value="HelroG193600"/>
</dbReference>
<keyword evidence="21" id="KW-1185">Reference proteome</keyword>
<evidence type="ECO:0000256" key="6">
    <source>
        <dbReference type="ARBA" id="ARBA00022759"/>
    </source>
</evidence>
<evidence type="ECO:0000256" key="10">
    <source>
        <dbReference type="ARBA" id="ARBA00023172"/>
    </source>
</evidence>
<organism evidence="20 21">
    <name type="scientific">Helobdella robusta</name>
    <name type="common">Californian leech</name>
    <dbReference type="NCBI Taxonomy" id="6412"/>
    <lineage>
        <taxon>Eukaryota</taxon>
        <taxon>Metazoa</taxon>
        <taxon>Spiralia</taxon>
        <taxon>Lophotrochozoa</taxon>
        <taxon>Annelida</taxon>
        <taxon>Clitellata</taxon>
        <taxon>Hirudinea</taxon>
        <taxon>Rhynchobdellida</taxon>
        <taxon>Glossiphoniidae</taxon>
        <taxon>Helobdella</taxon>
    </lineage>
</organism>
<evidence type="ECO:0000256" key="4">
    <source>
        <dbReference type="ARBA" id="ARBA00022722"/>
    </source>
</evidence>
<dbReference type="Pfam" id="PF21292">
    <property type="entry name" value="EME1-MUS81_C"/>
    <property type="match status" value="1"/>
</dbReference>
<feature type="coiled-coil region" evidence="16">
    <location>
        <begin position="53"/>
        <end position="80"/>
    </location>
</feature>
<keyword evidence="9" id="KW-0460">Magnesium</keyword>
<dbReference type="GO" id="GO:0003677">
    <property type="term" value="F:DNA binding"/>
    <property type="evidence" value="ECO:0007669"/>
    <property type="project" value="InterPro"/>
</dbReference>
<evidence type="ECO:0000256" key="13">
    <source>
        <dbReference type="ARBA" id="ARBA00023254"/>
    </source>
</evidence>
<dbReference type="PANTHER" id="PTHR21077">
    <property type="entry name" value="EME1 PROTEIN"/>
    <property type="match status" value="1"/>
</dbReference>
<dbReference type="InterPro" id="IPR042530">
    <property type="entry name" value="EME1/EME2_C"/>
</dbReference>
<evidence type="ECO:0000256" key="12">
    <source>
        <dbReference type="ARBA" id="ARBA00023242"/>
    </source>
</evidence>
<evidence type="ECO:0000256" key="5">
    <source>
        <dbReference type="ARBA" id="ARBA00022723"/>
    </source>
</evidence>
<evidence type="ECO:0000256" key="17">
    <source>
        <dbReference type="SAM" id="MobiDB-lite"/>
    </source>
</evidence>
<evidence type="ECO:0000256" key="1">
    <source>
        <dbReference type="ARBA" id="ARBA00001946"/>
    </source>
</evidence>
<dbReference type="GO" id="GO:0006302">
    <property type="term" value="P:double-strand break repair"/>
    <property type="evidence" value="ECO:0000318"/>
    <property type="project" value="GO_Central"/>
</dbReference>
<keyword evidence="5" id="KW-0479">Metal-binding</keyword>
<evidence type="ECO:0000256" key="3">
    <source>
        <dbReference type="ARBA" id="ARBA00005313"/>
    </source>
</evidence>
<dbReference type="AlphaFoldDB" id="T1FV59"/>
<evidence type="ECO:0000256" key="16">
    <source>
        <dbReference type="SAM" id="Coils"/>
    </source>
</evidence>
<evidence type="ECO:0000256" key="7">
    <source>
        <dbReference type="ARBA" id="ARBA00022763"/>
    </source>
</evidence>
<comment type="subunit">
    <text evidence="14">Part of the heterodimeric MUS81-EME2 complex; the complex forms specifically during the DNA replication phase of the cell cycle.</text>
</comment>
<comment type="similarity">
    <text evidence="3">Belongs to the EME1/MMS4 family.</text>
</comment>
<dbReference type="GO" id="GO:0016787">
    <property type="term" value="F:hydrolase activity"/>
    <property type="evidence" value="ECO:0007669"/>
    <property type="project" value="UniProtKB-KW"/>
</dbReference>
<dbReference type="GO" id="GO:0048476">
    <property type="term" value="C:Holliday junction resolvase complex"/>
    <property type="evidence" value="ECO:0000318"/>
    <property type="project" value="GO_Central"/>
</dbReference>
<dbReference type="InParanoid" id="T1FV59"/>
<accession>T1FV59</accession>
<keyword evidence="4" id="KW-0540">Nuclease</keyword>
<dbReference type="InterPro" id="IPR006166">
    <property type="entry name" value="ERCC4_domain"/>
</dbReference>
<keyword evidence="11" id="KW-0234">DNA repair</keyword>
<dbReference type="FunCoup" id="T1FV59">
    <property type="interactions" value="368"/>
</dbReference>
<evidence type="ECO:0000256" key="9">
    <source>
        <dbReference type="ARBA" id="ARBA00022842"/>
    </source>
</evidence>
<dbReference type="GO" id="GO:0031573">
    <property type="term" value="P:mitotic intra-S DNA damage checkpoint signaling"/>
    <property type="evidence" value="ECO:0000318"/>
    <property type="project" value="GO_Central"/>
</dbReference>
<dbReference type="OrthoDB" id="343092at2759"/>
<evidence type="ECO:0000313" key="21">
    <source>
        <dbReference type="Proteomes" id="UP000015101"/>
    </source>
</evidence>
<dbReference type="KEGG" id="hro:HELRODRAFT_193600"/>
<evidence type="ECO:0000259" key="18">
    <source>
        <dbReference type="Pfam" id="PF02732"/>
    </source>
</evidence>
<comment type="cofactor">
    <cofactor evidence="1">
        <name>Mg(2+)</name>
        <dbReference type="ChEBI" id="CHEBI:18420"/>
    </cofactor>
</comment>
<dbReference type="GO" id="GO:0000712">
    <property type="term" value="P:resolution of meiotic recombination intermediates"/>
    <property type="evidence" value="ECO:0000318"/>
    <property type="project" value="GO_Central"/>
</dbReference>
<evidence type="ECO:0000313" key="19">
    <source>
        <dbReference type="EMBL" id="ESN95246.1"/>
    </source>
</evidence>
<feature type="compositionally biased region" description="Basic and acidic residues" evidence="17">
    <location>
        <begin position="1"/>
        <end position="10"/>
    </location>
</feature>
<evidence type="ECO:0000256" key="8">
    <source>
        <dbReference type="ARBA" id="ARBA00022801"/>
    </source>
</evidence>
<dbReference type="EMBL" id="KB097536">
    <property type="protein sequence ID" value="ESN95246.1"/>
    <property type="molecule type" value="Genomic_DNA"/>
</dbReference>
<feature type="domain" description="ERCC4" evidence="18">
    <location>
        <begin position="112"/>
        <end position="264"/>
    </location>
</feature>
<evidence type="ECO:0000313" key="20">
    <source>
        <dbReference type="EnsemblMetazoa" id="HelroP193600"/>
    </source>
</evidence>
<reference evidence="20" key="3">
    <citation type="submission" date="2015-06" db="UniProtKB">
        <authorList>
            <consortium name="EnsemblMetazoa"/>
        </authorList>
    </citation>
    <scope>IDENTIFICATION</scope>
</reference>
<evidence type="ECO:0000256" key="11">
    <source>
        <dbReference type="ARBA" id="ARBA00023204"/>
    </source>
</evidence>
<keyword evidence="6" id="KW-0255">Endonuclease</keyword>
<dbReference type="Gene3D" id="3.40.50.10130">
    <property type="match status" value="1"/>
</dbReference>
<proteinExistence type="inferred from homology"/>
<dbReference type="Proteomes" id="UP000015101">
    <property type="component" value="Unassembled WGS sequence"/>
</dbReference>
<dbReference type="FunFam" id="1.10.150.670:FF:000002">
    <property type="entry name" value="Crossover junction endonuclease EME1"/>
    <property type="match status" value="1"/>
</dbReference>
<dbReference type="PANTHER" id="PTHR21077:SF5">
    <property type="entry name" value="CROSSOVER JUNCTION ENDONUCLEASE MMS4"/>
    <property type="match status" value="1"/>
</dbReference>
<dbReference type="HOGENOM" id="CLU_034099_1_0_1"/>
<dbReference type="GO" id="GO:0005634">
    <property type="term" value="C:nucleus"/>
    <property type="evidence" value="ECO:0007669"/>
    <property type="project" value="UniProtKB-SubCell"/>
</dbReference>
<dbReference type="Gene3D" id="1.10.150.670">
    <property type="entry name" value="Crossover junction endonuclease EME1, DNA-binding domain"/>
    <property type="match status" value="1"/>
</dbReference>
<sequence>MERIKLKNDFYSDSSDVDMAGETSESNSANDDVVIIESAVPKMSSPKNRKRTELQIERQLKKEKLEYEKVKKKIQQNEIKSMKPGECLKLMLVLLDENLVSLSCGQSTVKVLDENEIKHEVLQQIMPNMITFWRTVTSTFENDQKKFITEEKDVMQNQILVYIPTEEFSSMISSFSAKNVPSNNRNRSERSFENFILSCLELLGSNHFLTFVVIDWETYNKKAGKKSINHLVMEEALLNVQLKYNIHVKLVDSANEFARLIFNFTKAIAECPFKRSRYEQLNSLNTFIEGKKGCVKIGADGSGVEQTWRMMLMSFKNVSANVASAIMKQYPNPVSLMLAYKSCRSEKEGLHLLENILIRRGAGVTATTRKVGPELSRRLYEYLTSDDPNKVIS</sequence>
<keyword evidence="12" id="KW-0539">Nucleus</keyword>
<dbReference type="GO" id="GO:0031297">
    <property type="term" value="P:replication fork processing"/>
    <property type="evidence" value="ECO:0000318"/>
    <property type="project" value="GO_Central"/>
</dbReference>
<dbReference type="GeneID" id="20212705"/>
<dbReference type="EMBL" id="AMQM01006884">
    <property type="status" value="NOT_ANNOTATED_CDS"/>
    <property type="molecule type" value="Genomic_DNA"/>
</dbReference>
<keyword evidence="16" id="KW-0175">Coiled coil</keyword>
<feature type="region of interest" description="Disordered" evidence="17">
    <location>
        <begin position="1"/>
        <end position="32"/>
    </location>
</feature>
<dbReference type="RefSeq" id="XP_009026649.1">
    <property type="nucleotide sequence ID" value="XM_009028401.1"/>
</dbReference>
<evidence type="ECO:0000256" key="15">
    <source>
        <dbReference type="ARBA" id="ARBA00093614"/>
    </source>
</evidence>
<dbReference type="Pfam" id="PF02732">
    <property type="entry name" value="ERCC4"/>
    <property type="match status" value="1"/>
</dbReference>
<dbReference type="GO" id="GO:0046872">
    <property type="term" value="F:metal ion binding"/>
    <property type="evidence" value="ECO:0007669"/>
    <property type="project" value="UniProtKB-KW"/>
</dbReference>
<keyword evidence="7" id="KW-0227">DNA damage</keyword>
<reference evidence="21" key="1">
    <citation type="submission" date="2012-12" db="EMBL/GenBank/DDBJ databases">
        <authorList>
            <person name="Hellsten U."/>
            <person name="Grimwood J."/>
            <person name="Chapman J.A."/>
            <person name="Shapiro H."/>
            <person name="Aerts A."/>
            <person name="Otillar R.P."/>
            <person name="Terry A.Y."/>
            <person name="Boore J.L."/>
            <person name="Simakov O."/>
            <person name="Marletaz F."/>
            <person name="Cho S.-J."/>
            <person name="Edsinger-Gonzales E."/>
            <person name="Havlak P."/>
            <person name="Kuo D.-H."/>
            <person name="Larsson T."/>
            <person name="Lv J."/>
            <person name="Arendt D."/>
            <person name="Savage R."/>
            <person name="Osoegawa K."/>
            <person name="de Jong P."/>
            <person name="Lindberg D.R."/>
            <person name="Seaver E.C."/>
            <person name="Weisblat D.A."/>
            <person name="Putnam N.H."/>
            <person name="Grigoriev I.V."/>
            <person name="Rokhsar D.S."/>
        </authorList>
    </citation>
    <scope>NUCLEOTIDE SEQUENCE</scope>
</reference>
<dbReference type="InterPro" id="IPR033310">
    <property type="entry name" value="Mms4/EME1/EME2"/>
</dbReference>
<reference evidence="19 21" key="2">
    <citation type="journal article" date="2013" name="Nature">
        <title>Insights into bilaterian evolution from three spiralian genomes.</title>
        <authorList>
            <person name="Simakov O."/>
            <person name="Marletaz F."/>
            <person name="Cho S.J."/>
            <person name="Edsinger-Gonzales E."/>
            <person name="Havlak P."/>
            <person name="Hellsten U."/>
            <person name="Kuo D.H."/>
            <person name="Larsson T."/>
            <person name="Lv J."/>
            <person name="Arendt D."/>
            <person name="Savage R."/>
            <person name="Osoegawa K."/>
            <person name="de Jong P."/>
            <person name="Grimwood J."/>
            <person name="Chapman J.A."/>
            <person name="Shapiro H."/>
            <person name="Aerts A."/>
            <person name="Otillar R.P."/>
            <person name="Terry A.Y."/>
            <person name="Boore J.L."/>
            <person name="Grigoriev I.V."/>
            <person name="Lindberg D.R."/>
            <person name="Seaver E.C."/>
            <person name="Weisblat D.A."/>
            <person name="Putnam N.H."/>
            <person name="Rokhsar D.S."/>
        </authorList>
    </citation>
    <scope>NUCLEOTIDE SEQUENCE</scope>
</reference>
<keyword evidence="10" id="KW-0233">DNA recombination</keyword>
<dbReference type="eggNOG" id="ENOG502R8ER">
    <property type="taxonomic scope" value="Eukaryota"/>
</dbReference>